<sequence length="299" mass="30843">MTVQVTVGLDGSPESLAAAVWAAREAVRREVPLHMVHVEEWPVAPAIPYPIAAYDAQRSTGLLRDTAEQLRADHPGLEVTTEQARGRARSLLRAAADESDLMVLGSRGLGGFVGFLAGSVSLAVVRGSHQPVVLVRADGADAPAAPAAPATLGPGAGEIVVGADLRHPDTAVLAFAFLEAARRGARVRVVHGWTPPGPSVYAMVADPGVGETAGGRIASALAELVDPLRRSYPDVQVVEDAVIGAAAVQLLEASVGAELVVVGRRRFPAPRGPHIGHIGHVAHAVIHHCAAPVAVVPFG</sequence>
<accession>A0ABX3FYW5</accession>
<proteinExistence type="inferred from homology"/>
<dbReference type="InterPro" id="IPR006016">
    <property type="entry name" value="UspA"/>
</dbReference>
<dbReference type="RefSeq" id="WP_076046587.1">
    <property type="nucleotide sequence ID" value="NZ_MQUR01000101.1"/>
</dbReference>
<dbReference type="EMBL" id="MQUR01000101">
    <property type="protein sequence ID" value="OLZ55108.1"/>
    <property type="molecule type" value="Genomic_DNA"/>
</dbReference>
<evidence type="ECO:0000259" key="2">
    <source>
        <dbReference type="Pfam" id="PF00582"/>
    </source>
</evidence>
<comment type="similarity">
    <text evidence="1">Belongs to the universal stress protein A family.</text>
</comment>
<dbReference type="Proteomes" id="UP000187151">
    <property type="component" value="Unassembled WGS sequence"/>
</dbReference>
<reference evidence="3 4" key="1">
    <citation type="submission" date="2016-01" db="EMBL/GenBank/DDBJ databases">
        <title>Streptomyces amritsarensis strain MTCC 11845 genome sequencing and assembly.</title>
        <authorList>
            <person name="Sharma D."/>
            <person name="Nair G.R."/>
            <person name="Kaur G."/>
            <person name="Manhas R.K."/>
            <person name="Mayilraj S."/>
        </authorList>
    </citation>
    <scope>NUCLEOTIDE SEQUENCE [LARGE SCALE GENOMIC DNA]</scope>
    <source>
        <strain evidence="3 4">MTCC 11845</strain>
    </source>
</reference>
<dbReference type="SUPFAM" id="SSF52402">
    <property type="entry name" value="Adenine nucleotide alpha hydrolases-like"/>
    <property type="match status" value="2"/>
</dbReference>
<keyword evidence="4" id="KW-1185">Reference proteome</keyword>
<dbReference type="PANTHER" id="PTHR46268">
    <property type="entry name" value="STRESS RESPONSE PROTEIN NHAX"/>
    <property type="match status" value="1"/>
</dbReference>
<dbReference type="PANTHER" id="PTHR46268:SF6">
    <property type="entry name" value="UNIVERSAL STRESS PROTEIN UP12"/>
    <property type="match status" value="1"/>
</dbReference>
<dbReference type="InterPro" id="IPR006015">
    <property type="entry name" value="Universal_stress_UspA"/>
</dbReference>
<dbReference type="Gene3D" id="3.40.50.620">
    <property type="entry name" value="HUPs"/>
    <property type="match status" value="2"/>
</dbReference>
<dbReference type="PRINTS" id="PR01438">
    <property type="entry name" value="UNVRSLSTRESS"/>
</dbReference>
<evidence type="ECO:0000256" key="1">
    <source>
        <dbReference type="ARBA" id="ARBA00008791"/>
    </source>
</evidence>
<evidence type="ECO:0000313" key="3">
    <source>
        <dbReference type="EMBL" id="OLZ55108.1"/>
    </source>
</evidence>
<dbReference type="InterPro" id="IPR014729">
    <property type="entry name" value="Rossmann-like_a/b/a_fold"/>
</dbReference>
<organism evidence="3 4">
    <name type="scientific">Streptomyces amritsarensis</name>
    <dbReference type="NCBI Taxonomy" id="681158"/>
    <lineage>
        <taxon>Bacteria</taxon>
        <taxon>Bacillati</taxon>
        <taxon>Actinomycetota</taxon>
        <taxon>Actinomycetes</taxon>
        <taxon>Kitasatosporales</taxon>
        <taxon>Streptomycetaceae</taxon>
        <taxon>Streptomyces</taxon>
    </lineage>
</organism>
<gene>
    <name evidence="3" type="ORF">AVW11_30040</name>
</gene>
<feature type="domain" description="UspA" evidence="2">
    <location>
        <begin position="4"/>
        <end position="136"/>
    </location>
</feature>
<evidence type="ECO:0000313" key="4">
    <source>
        <dbReference type="Proteomes" id="UP000187151"/>
    </source>
</evidence>
<comment type="caution">
    <text evidence="3">The sequence shown here is derived from an EMBL/GenBank/DDBJ whole genome shotgun (WGS) entry which is preliminary data.</text>
</comment>
<feature type="domain" description="UspA" evidence="2">
    <location>
        <begin position="159"/>
        <end position="297"/>
    </location>
</feature>
<protein>
    <recommendedName>
        <fullName evidence="2">UspA domain-containing protein</fullName>
    </recommendedName>
</protein>
<dbReference type="Pfam" id="PF00582">
    <property type="entry name" value="Usp"/>
    <property type="match status" value="2"/>
</dbReference>
<name>A0ABX3FYW5_9ACTN</name>